<dbReference type="Proteomes" id="UP001054821">
    <property type="component" value="Chromosome 1"/>
</dbReference>
<dbReference type="InterPro" id="IPR043128">
    <property type="entry name" value="Rev_trsase/Diguanyl_cyclase"/>
</dbReference>
<name>A0AAD4ZLQ9_PRUDU</name>
<keyword evidence="2" id="KW-1185">Reference proteome</keyword>
<sequence length="114" mass="12848">MVEERKWPGRRCRAIRSEAHTQRLMEGGVTFTCLRPGSIIVESGRSPITTREGNEIQLDGHVFRERFFPQKAGSVSQKTLNKASRKSFFPLPHIDVLVDNTAGHGMLSFMDAFS</sequence>
<evidence type="ECO:0000313" key="1">
    <source>
        <dbReference type="EMBL" id="KAI5350378.1"/>
    </source>
</evidence>
<dbReference type="AlphaFoldDB" id="A0AAD4ZLQ9"/>
<reference evidence="1 2" key="1">
    <citation type="journal article" date="2022" name="G3 (Bethesda)">
        <title>Whole-genome sequence and methylome profiling of the almond [Prunus dulcis (Mill.) D.A. Webb] cultivar 'Nonpareil'.</title>
        <authorList>
            <person name="D'Amico-Willman K.M."/>
            <person name="Ouma W.Z."/>
            <person name="Meulia T."/>
            <person name="Sideli G.M."/>
            <person name="Gradziel T.M."/>
            <person name="Fresnedo-Ramirez J."/>
        </authorList>
    </citation>
    <scope>NUCLEOTIDE SEQUENCE [LARGE SCALE GENOMIC DNA]</scope>
    <source>
        <strain evidence="1">Clone GOH B32 T37-40</strain>
    </source>
</reference>
<accession>A0AAD4ZLQ9</accession>
<proteinExistence type="predicted"/>
<dbReference type="Gene3D" id="3.30.70.270">
    <property type="match status" value="1"/>
</dbReference>
<organism evidence="1 2">
    <name type="scientific">Prunus dulcis</name>
    <name type="common">Almond</name>
    <name type="synonym">Amygdalus dulcis</name>
    <dbReference type="NCBI Taxonomy" id="3755"/>
    <lineage>
        <taxon>Eukaryota</taxon>
        <taxon>Viridiplantae</taxon>
        <taxon>Streptophyta</taxon>
        <taxon>Embryophyta</taxon>
        <taxon>Tracheophyta</taxon>
        <taxon>Spermatophyta</taxon>
        <taxon>Magnoliopsida</taxon>
        <taxon>eudicotyledons</taxon>
        <taxon>Gunneridae</taxon>
        <taxon>Pentapetalae</taxon>
        <taxon>rosids</taxon>
        <taxon>fabids</taxon>
        <taxon>Rosales</taxon>
        <taxon>Rosaceae</taxon>
        <taxon>Amygdaloideae</taxon>
        <taxon>Amygdaleae</taxon>
        <taxon>Prunus</taxon>
    </lineage>
</organism>
<protein>
    <submittedName>
        <fullName evidence="1">Uncharacterized protein</fullName>
    </submittedName>
</protein>
<gene>
    <name evidence="1" type="ORF">L3X38_003269</name>
</gene>
<evidence type="ECO:0000313" key="2">
    <source>
        <dbReference type="Proteomes" id="UP001054821"/>
    </source>
</evidence>
<dbReference type="EMBL" id="JAJFAZ020000001">
    <property type="protein sequence ID" value="KAI5350378.1"/>
    <property type="molecule type" value="Genomic_DNA"/>
</dbReference>
<comment type="caution">
    <text evidence="1">The sequence shown here is derived from an EMBL/GenBank/DDBJ whole genome shotgun (WGS) entry which is preliminary data.</text>
</comment>